<feature type="transmembrane region" description="Helical" evidence="7">
    <location>
        <begin position="934"/>
        <end position="952"/>
    </location>
</feature>
<evidence type="ECO:0000256" key="1">
    <source>
        <dbReference type="ARBA" id="ARBA00004141"/>
    </source>
</evidence>
<dbReference type="PANTHER" id="PTHR42718">
    <property type="entry name" value="MAJOR FACILITATOR SUPERFAMILY MULTIDRUG TRANSPORTER MFSC"/>
    <property type="match status" value="1"/>
</dbReference>
<dbReference type="InterPro" id="IPR020846">
    <property type="entry name" value="MFS_dom"/>
</dbReference>
<feature type="transmembrane region" description="Helical" evidence="7">
    <location>
        <begin position="668"/>
        <end position="685"/>
    </location>
</feature>
<evidence type="ECO:0000313" key="10">
    <source>
        <dbReference type="Proteomes" id="UP001140513"/>
    </source>
</evidence>
<protein>
    <recommendedName>
        <fullName evidence="8">Major facilitator superfamily (MFS) profile domain-containing protein</fullName>
    </recommendedName>
</protein>
<dbReference type="PANTHER" id="PTHR42718:SF9">
    <property type="entry name" value="MAJOR FACILITATOR SUPERFAMILY MULTIDRUG TRANSPORTER MFSC"/>
    <property type="match status" value="1"/>
</dbReference>
<dbReference type="GO" id="GO:0022857">
    <property type="term" value="F:transmembrane transporter activity"/>
    <property type="evidence" value="ECO:0007669"/>
    <property type="project" value="InterPro"/>
</dbReference>
<dbReference type="Pfam" id="PF07690">
    <property type="entry name" value="MFS_1"/>
    <property type="match status" value="1"/>
</dbReference>
<dbReference type="SUPFAM" id="SSF103473">
    <property type="entry name" value="MFS general substrate transporter"/>
    <property type="match status" value="1"/>
</dbReference>
<dbReference type="Gene3D" id="1.20.1250.20">
    <property type="entry name" value="MFS general substrate transporter like domains"/>
    <property type="match status" value="1"/>
</dbReference>
<dbReference type="InterPro" id="IPR036259">
    <property type="entry name" value="MFS_trans_sf"/>
</dbReference>
<sequence>MNGTNGFNDASPPAVGPADMVSIDCVYPDPEKLNESETGNEANDNRFEEVFERLKKIEAHVFSSEPVAQNGSPQQSPLISLARSHGIESPNPTNWALEPGTLKPQYMTLILWQSILATLDEHKATIHGMTRMYISKTDQWLPMVSNIKFQKELPLFEKLVSSDKFVLLVLAMHLVVSAPADHPPAASLAESRWYRKCKYLFQYFVGFREPNIELIQAGMLIAVFEFSHCIEDRALTTLGICCRLAYLLDFDEVMAKHASQDLGKLSADDEEIILTWMGLTRLERYFNMPPTIVPKAQCMPLHFDSNPASGCASPYEGPSVSNFSTVEIEILAGCVYEYDAAQRNGRVQKFIRDNRYAPISPELTEKIQVILQDLQEYLDMRKAQMSQDGSWSGIHVVLGAALHMQCFFVAKQGTLDPVSMRSLHSYIDQLRSVMSSCRTVYGFEENYLDGIQPTWCSLPYHAIRSYRLIEEADTQGELPRIDMTLFMETLQIMASKYKLAGRKSTSIIQPHKQSRNLHEAYQVVVPFPISLTEPSKYLPLRGEAASATPHNESHKRGAYPQAGGTVMASHIDDADPIDSKQSNLSAIDKEAEIVQAQQPLSVQDRKDEEVVAQEEEAKPGLPFSKARAIALVVTVTAASFLNTLGVQSSVIILPTIGKALDIPDSRQQWIVSAYNLSFSCFLLVWGRLADVYGKKIIFVWGCVWITITSILVPFIPNEIGFDIFRGLQGLGAAAMVPTAIGILGTTFPPGKAKNYAFSCYGGGAPLGGVFGNIFGGVLGQYLEWKWVFWIFGILTAIVTVAAIYVIPPPPVKREPQLNKMVDWLGGSIVTVGLIILLFALSEGNVVGWSTPWVGTLIGISLLLLIAFGFWQHHLETKTDRQPLMKISIFKNTRFTAANIIMLMFFTSFNNFLIYATYWFQDYQGLSIIQTTLRFIPMGVTGVLVAIVTSQLLSRVRGDFILAWGTICIALASLLFAIPIPSGTTYWAYAFPAMILSVFGADTLFPTLTLFVAKSLPAEDQALGGGLVNMVGQFGRALGLAIATAVQTGVMARERGVSVDEIGSGEAGAKVGIQP</sequence>
<evidence type="ECO:0000256" key="7">
    <source>
        <dbReference type="SAM" id="Phobius"/>
    </source>
</evidence>
<feature type="transmembrane region" description="Helical" evidence="7">
    <location>
        <begin position="820"/>
        <end position="840"/>
    </location>
</feature>
<feature type="transmembrane region" description="Helical" evidence="7">
    <location>
        <begin position="852"/>
        <end position="870"/>
    </location>
</feature>
<dbReference type="InterPro" id="IPR011701">
    <property type="entry name" value="MFS"/>
</dbReference>
<dbReference type="Proteomes" id="UP001140513">
    <property type="component" value="Unassembled WGS sequence"/>
</dbReference>
<feature type="region of interest" description="Disordered" evidence="6">
    <location>
        <begin position="1"/>
        <end position="22"/>
    </location>
</feature>
<dbReference type="Gene3D" id="1.20.1720.10">
    <property type="entry name" value="Multidrug resistance protein D"/>
    <property type="match status" value="1"/>
</dbReference>
<evidence type="ECO:0000256" key="4">
    <source>
        <dbReference type="ARBA" id="ARBA00022989"/>
    </source>
</evidence>
<feature type="transmembrane region" description="Helical" evidence="7">
    <location>
        <begin position="754"/>
        <end position="774"/>
    </location>
</feature>
<gene>
    <name evidence="9" type="ORF">N0V89_000043</name>
</gene>
<evidence type="ECO:0000256" key="2">
    <source>
        <dbReference type="ARBA" id="ARBA00022448"/>
    </source>
</evidence>
<accession>A0A9W8XWN7</accession>
<proteinExistence type="predicted"/>
<keyword evidence="2" id="KW-0813">Transport</keyword>
<evidence type="ECO:0000256" key="3">
    <source>
        <dbReference type="ARBA" id="ARBA00022692"/>
    </source>
</evidence>
<keyword evidence="10" id="KW-1185">Reference proteome</keyword>
<reference evidence="9" key="1">
    <citation type="submission" date="2022-10" db="EMBL/GenBank/DDBJ databases">
        <title>Tapping the CABI collections for fungal endophytes: first genome assemblies for Collariella, Neodidymelliopsis, Ascochyta clinopodiicola, Didymella pomorum, Didymosphaeria variabile, Neocosmospora piperis and Neocucurbitaria cava.</title>
        <authorList>
            <person name="Hill R."/>
        </authorList>
    </citation>
    <scope>NUCLEOTIDE SEQUENCE</scope>
    <source>
        <strain evidence="9">IMI 356815</strain>
    </source>
</reference>
<dbReference type="AlphaFoldDB" id="A0A9W8XWN7"/>
<dbReference type="GO" id="GO:0016020">
    <property type="term" value="C:membrane"/>
    <property type="evidence" value="ECO:0007669"/>
    <property type="project" value="UniProtKB-SubCell"/>
</dbReference>
<feature type="transmembrane region" description="Helical" evidence="7">
    <location>
        <begin position="985"/>
        <end position="1004"/>
    </location>
</feature>
<dbReference type="RefSeq" id="XP_056075691.1">
    <property type="nucleotide sequence ID" value="XM_056208869.1"/>
</dbReference>
<evidence type="ECO:0000313" key="9">
    <source>
        <dbReference type="EMBL" id="KAJ4359489.1"/>
    </source>
</evidence>
<comment type="subcellular location">
    <subcellularLocation>
        <location evidence="1">Membrane</location>
        <topology evidence="1">Multi-pass membrane protein</topology>
    </subcellularLocation>
</comment>
<name>A0A9W8XWN7_9PLEO</name>
<keyword evidence="3 7" id="KW-0812">Transmembrane</keyword>
<keyword evidence="4 7" id="KW-1133">Transmembrane helix</keyword>
<comment type="caution">
    <text evidence="9">The sequence shown here is derived from an EMBL/GenBank/DDBJ whole genome shotgun (WGS) entry which is preliminary data.</text>
</comment>
<dbReference type="CDD" id="cd17476">
    <property type="entry name" value="MFS_Amf1_MDR_like"/>
    <property type="match status" value="1"/>
</dbReference>
<feature type="domain" description="Major facilitator superfamily (MFS) profile" evidence="8">
    <location>
        <begin position="631"/>
        <end position="1074"/>
    </location>
</feature>
<keyword evidence="5 7" id="KW-0472">Membrane</keyword>
<feature type="transmembrane region" description="Helical" evidence="7">
    <location>
        <begin position="891"/>
        <end position="914"/>
    </location>
</feature>
<feature type="transmembrane region" description="Helical" evidence="7">
    <location>
        <begin position="697"/>
        <end position="715"/>
    </location>
</feature>
<feature type="transmembrane region" description="Helical" evidence="7">
    <location>
        <begin position="959"/>
        <end position="979"/>
    </location>
</feature>
<organism evidence="9 10">
    <name type="scientific">Didymosphaeria variabile</name>
    <dbReference type="NCBI Taxonomy" id="1932322"/>
    <lineage>
        <taxon>Eukaryota</taxon>
        <taxon>Fungi</taxon>
        <taxon>Dikarya</taxon>
        <taxon>Ascomycota</taxon>
        <taxon>Pezizomycotina</taxon>
        <taxon>Dothideomycetes</taxon>
        <taxon>Pleosporomycetidae</taxon>
        <taxon>Pleosporales</taxon>
        <taxon>Massarineae</taxon>
        <taxon>Didymosphaeriaceae</taxon>
        <taxon>Didymosphaeria</taxon>
    </lineage>
</organism>
<feature type="transmembrane region" description="Helical" evidence="7">
    <location>
        <begin position="786"/>
        <end position="808"/>
    </location>
</feature>
<evidence type="ECO:0000256" key="5">
    <source>
        <dbReference type="ARBA" id="ARBA00023136"/>
    </source>
</evidence>
<dbReference type="EMBL" id="JAPEUX010000001">
    <property type="protein sequence ID" value="KAJ4359489.1"/>
    <property type="molecule type" value="Genomic_DNA"/>
</dbReference>
<dbReference type="CDD" id="cd12148">
    <property type="entry name" value="fungal_TF_MHR"/>
    <property type="match status" value="1"/>
</dbReference>
<evidence type="ECO:0000259" key="8">
    <source>
        <dbReference type="PROSITE" id="PS50850"/>
    </source>
</evidence>
<dbReference type="PROSITE" id="PS50850">
    <property type="entry name" value="MFS"/>
    <property type="match status" value="1"/>
</dbReference>
<dbReference type="GeneID" id="80903573"/>
<feature type="transmembrane region" description="Helical" evidence="7">
    <location>
        <begin position="727"/>
        <end position="747"/>
    </location>
</feature>
<evidence type="ECO:0000256" key="6">
    <source>
        <dbReference type="SAM" id="MobiDB-lite"/>
    </source>
</evidence>
<dbReference type="OrthoDB" id="5086884at2759"/>